<protein>
    <submittedName>
        <fullName evidence="1">Uncharacterized protein</fullName>
    </submittedName>
</protein>
<organism evidence="1">
    <name type="scientific">Desulfofervidus auxilii</name>
    <dbReference type="NCBI Taxonomy" id="1621989"/>
    <lineage>
        <taxon>Bacteria</taxon>
        <taxon>Pseudomonadati</taxon>
        <taxon>Thermodesulfobacteriota</taxon>
        <taxon>Candidatus Desulfofervidia</taxon>
        <taxon>Candidatus Desulfofervidales</taxon>
        <taxon>Candidatus Desulfofervidaceae</taxon>
        <taxon>Candidatus Desulfofervidus</taxon>
    </lineage>
</organism>
<reference evidence="1" key="1">
    <citation type="journal article" date="2020" name="mSystems">
        <title>Genome- and Community-Level Interaction Insights into Carbon Utilization and Element Cycling Functions of Hydrothermarchaeota in Hydrothermal Sediment.</title>
        <authorList>
            <person name="Zhou Z."/>
            <person name="Liu Y."/>
            <person name="Xu W."/>
            <person name="Pan J."/>
            <person name="Luo Z.H."/>
            <person name="Li M."/>
        </authorList>
    </citation>
    <scope>NUCLEOTIDE SEQUENCE [LARGE SCALE GENOMIC DNA]</scope>
    <source>
        <strain evidence="1">HyVt-233</strain>
    </source>
</reference>
<accession>A0A7C0Y578</accession>
<name>A0A7C0Y578_DESA2</name>
<dbReference type="AlphaFoldDB" id="A0A7C0Y578"/>
<comment type="caution">
    <text evidence="1">The sequence shown here is derived from an EMBL/GenBank/DDBJ whole genome shotgun (WGS) entry which is preliminary data.</text>
</comment>
<sequence length="61" mass="7388">MLRRKKEKKIMIALSEYELKQIIQNRISLTLKMKLTDKLYQLRDYDKDVENGKLYLIGDLK</sequence>
<proteinExistence type="predicted"/>
<dbReference type="EMBL" id="DRBS01000282">
    <property type="protein sequence ID" value="HDD44701.1"/>
    <property type="molecule type" value="Genomic_DNA"/>
</dbReference>
<gene>
    <name evidence="1" type="ORF">ENG63_07570</name>
</gene>
<evidence type="ECO:0000313" key="1">
    <source>
        <dbReference type="EMBL" id="HDD44701.1"/>
    </source>
</evidence>
<dbReference type="Proteomes" id="UP000886289">
    <property type="component" value="Unassembled WGS sequence"/>
</dbReference>